<dbReference type="InterPro" id="IPR003313">
    <property type="entry name" value="AraC-bd"/>
</dbReference>
<evidence type="ECO:0000313" key="5">
    <source>
        <dbReference type="EMBL" id="MCM1988672.1"/>
    </source>
</evidence>
<dbReference type="GO" id="GO:0043565">
    <property type="term" value="F:sequence-specific DNA binding"/>
    <property type="evidence" value="ECO:0007669"/>
    <property type="project" value="InterPro"/>
</dbReference>
<dbReference type="CDD" id="cd06986">
    <property type="entry name" value="cupin_MmsR-like_N"/>
    <property type="match status" value="1"/>
</dbReference>
<evidence type="ECO:0000259" key="4">
    <source>
        <dbReference type="PROSITE" id="PS01124"/>
    </source>
</evidence>
<evidence type="ECO:0000256" key="2">
    <source>
        <dbReference type="ARBA" id="ARBA00023125"/>
    </source>
</evidence>
<dbReference type="SMART" id="SM00342">
    <property type="entry name" value="HTH_ARAC"/>
    <property type="match status" value="1"/>
</dbReference>
<dbReference type="EMBL" id="JAGSOJ010000001">
    <property type="protein sequence ID" value="MCM1988672.1"/>
    <property type="molecule type" value="Genomic_DNA"/>
</dbReference>
<dbReference type="InterPro" id="IPR018060">
    <property type="entry name" value="HTH_AraC"/>
</dbReference>
<dbReference type="InterPro" id="IPR009057">
    <property type="entry name" value="Homeodomain-like_sf"/>
</dbReference>
<dbReference type="PANTHER" id="PTHR43280">
    <property type="entry name" value="ARAC-FAMILY TRANSCRIPTIONAL REGULATOR"/>
    <property type="match status" value="1"/>
</dbReference>
<dbReference type="PROSITE" id="PS01124">
    <property type="entry name" value="HTH_ARAC_FAMILY_2"/>
    <property type="match status" value="1"/>
</dbReference>
<dbReference type="Gene3D" id="2.60.120.10">
    <property type="entry name" value="Jelly Rolls"/>
    <property type="match status" value="1"/>
</dbReference>
<dbReference type="PRINTS" id="PR00032">
    <property type="entry name" value="HTHARAC"/>
</dbReference>
<evidence type="ECO:0000256" key="1">
    <source>
        <dbReference type="ARBA" id="ARBA00023015"/>
    </source>
</evidence>
<comment type="caution">
    <text evidence="5">The sequence shown here is derived from an EMBL/GenBank/DDBJ whole genome shotgun (WGS) entry which is preliminary data.</text>
</comment>
<dbReference type="SUPFAM" id="SSF51215">
    <property type="entry name" value="Regulatory protein AraC"/>
    <property type="match status" value="1"/>
</dbReference>
<dbReference type="SUPFAM" id="SSF46689">
    <property type="entry name" value="Homeodomain-like"/>
    <property type="match status" value="2"/>
</dbReference>
<accession>A0A9J6NZT8</accession>
<keyword evidence="2" id="KW-0238">DNA-binding</keyword>
<keyword evidence="3" id="KW-0804">Transcription</keyword>
<evidence type="ECO:0000313" key="6">
    <source>
        <dbReference type="Proteomes" id="UP001056429"/>
    </source>
</evidence>
<dbReference type="PROSITE" id="PS00041">
    <property type="entry name" value="HTH_ARAC_FAMILY_1"/>
    <property type="match status" value="1"/>
</dbReference>
<reference evidence="5" key="2">
    <citation type="submission" date="2021-04" db="EMBL/GenBank/DDBJ databases">
        <authorList>
            <person name="Dong X."/>
        </authorList>
    </citation>
    <scope>NUCLEOTIDE SEQUENCE</scope>
    <source>
        <strain evidence="5">ZWT</strain>
    </source>
</reference>
<dbReference type="Gene3D" id="1.10.10.60">
    <property type="entry name" value="Homeodomain-like"/>
    <property type="match status" value="2"/>
</dbReference>
<dbReference type="InterPro" id="IPR014710">
    <property type="entry name" value="RmlC-like_jellyroll"/>
</dbReference>
<dbReference type="PANTHER" id="PTHR43280:SF30">
    <property type="entry name" value="MMSAB OPERON REGULATORY PROTEIN"/>
    <property type="match status" value="1"/>
</dbReference>
<dbReference type="InterPro" id="IPR020449">
    <property type="entry name" value="Tscrpt_reg_AraC-type_HTH"/>
</dbReference>
<proteinExistence type="predicted"/>
<dbReference type="AlphaFoldDB" id="A0A9J6NZT8"/>
<evidence type="ECO:0000256" key="3">
    <source>
        <dbReference type="ARBA" id="ARBA00023163"/>
    </source>
</evidence>
<keyword evidence="1" id="KW-0805">Transcription regulation</keyword>
<dbReference type="Pfam" id="PF02311">
    <property type="entry name" value="AraC_binding"/>
    <property type="match status" value="1"/>
</dbReference>
<dbReference type="InterPro" id="IPR018062">
    <property type="entry name" value="HTH_AraC-typ_CS"/>
</dbReference>
<dbReference type="Pfam" id="PF12833">
    <property type="entry name" value="HTH_18"/>
    <property type="match status" value="1"/>
</dbReference>
<gene>
    <name evidence="5" type="ORF">KDK92_02895</name>
</gene>
<reference evidence="5" key="1">
    <citation type="journal article" date="2021" name="mSystems">
        <title>Bacteria and Archaea Synergistically Convert Glycine Betaine to Biogenic Methane in the Formosa Cold Seep of the South China Sea.</title>
        <authorList>
            <person name="Li L."/>
            <person name="Zhang W."/>
            <person name="Zhang S."/>
            <person name="Song L."/>
            <person name="Sun Q."/>
            <person name="Zhang H."/>
            <person name="Xiang H."/>
            <person name="Dong X."/>
        </authorList>
    </citation>
    <scope>NUCLEOTIDE SEQUENCE</scope>
    <source>
        <strain evidence="5">ZWT</strain>
    </source>
</reference>
<dbReference type="InterPro" id="IPR037923">
    <property type="entry name" value="HTH-like"/>
</dbReference>
<dbReference type="Proteomes" id="UP001056429">
    <property type="component" value="Unassembled WGS sequence"/>
</dbReference>
<dbReference type="RefSeq" id="WP_250857543.1">
    <property type="nucleotide sequence ID" value="NZ_JAGSOJ010000001.1"/>
</dbReference>
<organism evidence="5 6">
    <name type="scientific">Oceanirhabdus seepicola</name>
    <dbReference type="NCBI Taxonomy" id="2828781"/>
    <lineage>
        <taxon>Bacteria</taxon>
        <taxon>Bacillati</taxon>
        <taxon>Bacillota</taxon>
        <taxon>Clostridia</taxon>
        <taxon>Eubacteriales</taxon>
        <taxon>Clostridiaceae</taxon>
        <taxon>Oceanirhabdus</taxon>
    </lineage>
</organism>
<keyword evidence="6" id="KW-1185">Reference proteome</keyword>
<name>A0A9J6NZT8_9CLOT</name>
<protein>
    <submittedName>
        <fullName evidence="5">AraC family transcriptional regulator</fullName>
    </submittedName>
</protein>
<sequence>MKGKFTKELLTEQFILDINTKYDSNIYIYHCGWEKCKPKHSYGPAVRDHFLIHFVLDGQGKLYIEDKVYEIKMNQGFLISPDDITYYEADEKNPWNYLWVGFNGIKATQYLKEIGLDKNSPVIKPKDSDFIIDCLKKLNESSKTTRGREVRMLGYLYLFLSKLIEESKESTILPYKDEYINKAVEYIEMNYSRNITIKNIAEHLGLNRSYFSSLFKSTLNVSPQKFLIHYRISKACELLKYNTNLNIGDIARSVGYTDPLVFSKTFKSIKGCSPSSYRIQLNEEKRL</sequence>
<dbReference type="GO" id="GO:0003700">
    <property type="term" value="F:DNA-binding transcription factor activity"/>
    <property type="evidence" value="ECO:0007669"/>
    <property type="project" value="InterPro"/>
</dbReference>
<feature type="domain" description="HTH araC/xylS-type" evidence="4">
    <location>
        <begin position="181"/>
        <end position="280"/>
    </location>
</feature>